<dbReference type="EMBL" id="JASBWV010000020">
    <property type="protein sequence ID" value="KAJ9120441.1"/>
    <property type="molecule type" value="Genomic_DNA"/>
</dbReference>
<evidence type="ECO:0000313" key="1">
    <source>
        <dbReference type="EMBL" id="KAJ9120441.1"/>
    </source>
</evidence>
<dbReference type="Proteomes" id="UP001234202">
    <property type="component" value="Unassembled WGS sequence"/>
</dbReference>
<accession>A0ACC2XA01</accession>
<comment type="caution">
    <text evidence="1">The sequence shown here is derived from an EMBL/GenBank/DDBJ whole genome shotgun (WGS) entry which is preliminary data.</text>
</comment>
<proteinExistence type="predicted"/>
<gene>
    <name evidence="1" type="ORF">QFC24_005113</name>
</gene>
<sequence>MKVYSLSLLALNAATPATSTVLSQVNDLSSFSFYQRGSVGEFMGFFTKTVAERTQPNTPASIEENNYKAHVFRSSAQPGKPSLAAVMITDMEYPLRPAFSLLTKILDEQAGLVNSLSTPGGGGAPGSYLSAPNPSTAASGGLSPAQKGALEATLTQYLAKYQDPKQADTIMKVQKELDETKVVLHKTIESVLERGEKLDNLVERSNALSAQSKMFYKTAKKVSLRMSFSDARANAGEQEKRKSGWTKERAWRTRGQTERKKAEKCRELWCESASVATQLRSEGTGFEAVTRRAAWLRARLNEARKGQRAISCLFLPPCFGLPVPHAHRELIFIN</sequence>
<evidence type="ECO:0000313" key="2">
    <source>
        <dbReference type="Proteomes" id="UP001234202"/>
    </source>
</evidence>
<organism evidence="1 2">
    <name type="scientific">Naganishia onofrii</name>
    <dbReference type="NCBI Taxonomy" id="1851511"/>
    <lineage>
        <taxon>Eukaryota</taxon>
        <taxon>Fungi</taxon>
        <taxon>Dikarya</taxon>
        <taxon>Basidiomycota</taxon>
        <taxon>Agaricomycotina</taxon>
        <taxon>Tremellomycetes</taxon>
        <taxon>Filobasidiales</taxon>
        <taxon>Filobasidiaceae</taxon>
        <taxon>Naganishia</taxon>
    </lineage>
</organism>
<reference evidence="1" key="1">
    <citation type="submission" date="2023-04" db="EMBL/GenBank/DDBJ databases">
        <title>Draft Genome sequencing of Naganishia species isolated from polar environments using Oxford Nanopore Technology.</title>
        <authorList>
            <person name="Leo P."/>
            <person name="Venkateswaran K."/>
        </authorList>
    </citation>
    <scope>NUCLEOTIDE SEQUENCE</scope>
    <source>
        <strain evidence="1">DBVPG 5303</strain>
    </source>
</reference>
<protein>
    <submittedName>
        <fullName evidence="1">Uncharacterized protein</fullName>
    </submittedName>
</protein>
<keyword evidence="2" id="KW-1185">Reference proteome</keyword>
<name>A0ACC2XA01_9TREE</name>